<dbReference type="PANTHER" id="PTHR11988:SF55">
    <property type="entry name" value="BZIP DOMAIN-CONTAINING PROTEIN"/>
    <property type="match status" value="1"/>
</dbReference>
<evidence type="ECO:0000259" key="8">
    <source>
        <dbReference type="PROSITE" id="PS50217"/>
    </source>
</evidence>
<feature type="compositionally biased region" description="Basic and acidic residues" evidence="7">
    <location>
        <begin position="104"/>
        <end position="118"/>
    </location>
</feature>
<dbReference type="OrthoDB" id="6022300at2759"/>
<feature type="compositionally biased region" description="Basic residues" evidence="7">
    <location>
        <begin position="119"/>
        <end position="129"/>
    </location>
</feature>
<evidence type="ECO:0000313" key="10">
    <source>
        <dbReference type="RefSeq" id="XP_034231453.1"/>
    </source>
</evidence>
<dbReference type="SUPFAM" id="SSF57959">
    <property type="entry name" value="Leucine zipper domain"/>
    <property type="match status" value="1"/>
</dbReference>
<comment type="subcellular location">
    <subcellularLocation>
        <location evidence="1">Nucleus</location>
    </subcellularLocation>
</comment>
<dbReference type="Pfam" id="PF07716">
    <property type="entry name" value="bZIP_2"/>
    <property type="match status" value="1"/>
</dbReference>
<dbReference type="RefSeq" id="XP_034231453.1">
    <property type="nucleotide sequence ID" value="XM_034375562.1"/>
</dbReference>
<dbReference type="Gene3D" id="1.20.5.170">
    <property type="match status" value="1"/>
</dbReference>
<dbReference type="GeneID" id="117639686"/>
<sequence length="213" mass="23200">MPPGCPITALTLLHSCTLSPSALDAVRRFQPWSSAGGPAPADGDLVDIREHNPVQPIGPPASSSTTYSLCGLGRLEDAFAPLPLSVQLPLPLPAASAPRRPRSEKKPTPEDQKDQRYLERRRRNNRAAKKSRDARRAREDQVALRAALLEHENAVLRAQVMTLREETHSLRQLLLHSHGHGGHGLAKGPPAPLQHRRDAVAATASAEALMRRI</sequence>
<evidence type="ECO:0000256" key="3">
    <source>
        <dbReference type="ARBA" id="ARBA00023015"/>
    </source>
</evidence>
<dbReference type="InParanoid" id="A0A6P8XWN2"/>
<dbReference type="InterPro" id="IPR004827">
    <property type="entry name" value="bZIP"/>
</dbReference>
<dbReference type="CDD" id="cd14695">
    <property type="entry name" value="bZIP_HLF"/>
    <property type="match status" value="1"/>
</dbReference>
<dbReference type="SMART" id="SM00338">
    <property type="entry name" value="BRLZ"/>
    <property type="match status" value="1"/>
</dbReference>
<dbReference type="FunFam" id="1.20.5.170:FF:000025">
    <property type="entry name" value="nuclear factor interleukin-3-regulated protein-like"/>
    <property type="match status" value="1"/>
</dbReference>
<dbReference type="PANTHER" id="PTHR11988">
    <property type="entry name" value="THYROTROPH EMBRYONIC FACTOR RELATED"/>
    <property type="match status" value="1"/>
</dbReference>
<evidence type="ECO:0000256" key="4">
    <source>
        <dbReference type="ARBA" id="ARBA00023125"/>
    </source>
</evidence>
<proteinExistence type="inferred from homology"/>
<gene>
    <name evidence="10" type="primary">LOC117639686</name>
</gene>
<evidence type="ECO:0000256" key="1">
    <source>
        <dbReference type="ARBA" id="ARBA00004123"/>
    </source>
</evidence>
<evidence type="ECO:0000256" key="2">
    <source>
        <dbReference type="ARBA" id="ARBA00006079"/>
    </source>
</evidence>
<name>A0A6P8XWN2_THRPL</name>
<comment type="similarity">
    <text evidence="2">Belongs to the bZIP family. NFIL3 subfamily.</text>
</comment>
<dbReference type="GO" id="GO:0000978">
    <property type="term" value="F:RNA polymerase II cis-regulatory region sequence-specific DNA binding"/>
    <property type="evidence" value="ECO:0007669"/>
    <property type="project" value="TreeGrafter"/>
</dbReference>
<dbReference type="AlphaFoldDB" id="A0A6P8XWN2"/>
<evidence type="ECO:0000313" key="9">
    <source>
        <dbReference type="Proteomes" id="UP000515158"/>
    </source>
</evidence>
<dbReference type="GO" id="GO:0000981">
    <property type="term" value="F:DNA-binding transcription factor activity, RNA polymerase II-specific"/>
    <property type="evidence" value="ECO:0007669"/>
    <property type="project" value="TreeGrafter"/>
</dbReference>
<dbReference type="GO" id="GO:0005634">
    <property type="term" value="C:nucleus"/>
    <property type="evidence" value="ECO:0007669"/>
    <property type="project" value="UniProtKB-SubCell"/>
</dbReference>
<protein>
    <submittedName>
        <fullName evidence="10">CCAAT/enhancer-binding protein beta</fullName>
    </submittedName>
</protein>
<dbReference type="InterPro" id="IPR040223">
    <property type="entry name" value="PAR_bZIP"/>
</dbReference>
<evidence type="ECO:0000256" key="6">
    <source>
        <dbReference type="ARBA" id="ARBA00023242"/>
    </source>
</evidence>
<reference evidence="10" key="1">
    <citation type="submission" date="2025-08" db="UniProtKB">
        <authorList>
            <consortium name="RefSeq"/>
        </authorList>
    </citation>
    <scope>IDENTIFICATION</scope>
    <source>
        <tissue evidence="10">Total insect</tissue>
    </source>
</reference>
<feature type="domain" description="BZIP" evidence="8">
    <location>
        <begin position="114"/>
        <end position="174"/>
    </location>
</feature>
<dbReference type="InterPro" id="IPR046347">
    <property type="entry name" value="bZIP_sf"/>
</dbReference>
<evidence type="ECO:0000256" key="5">
    <source>
        <dbReference type="ARBA" id="ARBA00023163"/>
    </source>
</evidence>
<evidence type="ECO:0000256" key="7">
    <source>
        <dbReference type="SAM" id="MobiDB-lite"/>
    </source>
</evidence>
<keyword evidence="6" id="KW-0539">Nucleus</keyword>
<accession>A0A6P8XWN2</accession>
<dbReference type="KEGG" id="tpal:117639686"/>
<keyword evidence="9" id="KW-1185">Reference proteome</keyword>
<keyword evidence="3" id="KW-0805">Transcription regulation</keyword>
<keyword evidence="4" id="KW-0238">DNA-binding</keyword>
<feature type="region of interest" description="Disordered" evidence="7">
    <location>
        <begin position="91"/>
        <end position="138"/>
    </location>
</feature>
<keyword evidence="5" id="KW-0804">Transcription</keyword>
<dbReference type="PROSITE" id="PS50217">
    <property type="entry name" value="BZIP"/>
    <property type="match status" value="1"/>
</dbReference>
<dbReference type="Proteomes" id="UP000515158">
    <property type="component" value="Unplaced"/>
</dbReference>
<organism evidence="10">
    <name type="scientific">Thrips palmi</name>
    <name type="common">Melon thrips</name>
    <dbReference type="NCBI Taxonomy" id="161013"/>
    <lineage>
        <taxon>Eukaryota</taxon>
        <taxon>Metazoa</taxon>
        <taxon>Ecdysozoa</taxon>
        <taxon>Arthropoda</taxon>
        <taxon>Hexapoda</taxon>
        <taxon>Insecta</taxon>
        <taxon>Pterygota</taxon>
        <taxon>Neoptera</taxon>
        <taxon>Paraneoptera</taxon>
        <taxon>Thysanoptera</taxon>
        <taxon>Terebrantia</taxon>
        <taxon>Thripoidea</taxon>
        <taxon>Thripidae</taxon>
        <taxon>Thrips</taxon>
    </lineage>
</organism>